<evidence type="ECO:0000256" key="4">
    <source>
        <dbReference type="ARBA" id="ARBA00023136"/>
    </source>
</evidence>
<evidence type="ECO:0000256" key="2">
    <source>
        <dbReference type="ARBA" id="ARBA00022692"/>
    </source>
</evidence>
<feature type="transmembrane region" description="Helical" evidence="5">
    <location>
        <begin position="204"/>
        <end position="222"/>
    </location>
</feature>
<feature type="transmembrane region" description="Helical" evidence="5">
    <location>
        <begin position="21"/>
        <end position="46"/>
    </location>
</feature>
<dbReference type="EMBL" id="FQXU01000003">
    <property type="protein sequence ID" value="SHH46344.1"/>
    <property type="molecule type" value="Genomic_DNA"/>
</dbReference>
<feature type="domain" description="ABC-2 type transporter transmembrane" evidence="6">
    <location>
        <begin position="4"/>
        <end position="215"/>
    </location>
</feature>
<keyword evidence="4 5" id="KW-0472">Membrane</keyword>
<feature type="transmembrane region" description="Helical" evidence="5">
    <location>
        <begin position="81"/>
        <end position="104"/>
    </location>
</feature>
<name>A0A1M5T6J5_9CLOT</name>
<organism evidence="7 8">
    <name type="scientific">Clostridium intestinale DSM 6191</name>
    <dbReference type="NCBI Taxonomy" id="1121320"/>
    <lineage>
        <taxon>Bacteria</taxon>
        <taxon>Bacillati</taxon>
        <taxon>Bacillota</taxon>
        <taxon>Clostridia</taxon>
        <taxon>Eubacteriales</taxon>
        <taxon>Clostridiaceae</taxon>
        <taxon>Clostridium</taxon>
    </lineage>
</organism>
<sequence>MNAMKSLIRKDIRGITANKQLLLGMISVPIVLTVVIPSIFIILLHFTSDFRDFDAMIRMLPVDVQQDNMKASVISLLINNIMPVFFIIIPIMASSIMAASSFVGEKEKRTLETLLYCPLSLKQIFRAKILSSFIMSELVSFLSFIIMTLVTQIEIFITTGSLMLPNISWLIVLLLISPAMSLISITLIVRGSAKAQTMEESQQLGALLVLPVIFLVAGQFVGIILINIWILLGLGVFLAAIAWILINGSFKKISYESMLR</sequence>
<feature type="transmembrane region" description="Helical" evidence="5">
    <location>
        <begin position="125"/>
        <end position="147"/>
    </location>
</feature>
<dbReference type="InterPro" id="IPR013525">
    <property type="entry name" value="ABC2_TM"/>
</dbReference>
<evidence type="ECO:0000259" key="6">
    <source>
        <dbReference type="Pfam" id="PF01061"/>
    </source>
</evidence>
<protein>
    <submittedName>
        <fullName evidence="7">ABC-2 type transporter</fullName>
    </submittedName>
</protein>
<evidence type="ECO:0000256" key="5">
    <source>
        <dbReference type="SAM" id="Phobius"/>
    </source>
</evidence>
<evidence type="ECO:0000313" key="7">
    <source>
        <dbReference type="EMBL" id="SHH46344.1"/>
    </source>
</evidence>
<keyword evidence="3 5" id="KW-1133">Transmembrane helix</keyword>
<feature type="transmembrane region" description="Helical" evidence="5">
    <location>
        <begin position="167"/>
        <end position="192"/>
    </location>
</feature>
<proteinExistence type="predicted"/>
<dbReference type="GO" id="GO:0016020">
    <property type="term" value="C:membrane"/>
    <property type="evidence" value="ECO:0007669"/>
    <property type="project" value="UniProtKB-SubCell"/>
</dbReference>
<dbReference type="GO" id="GO:0140359">
    <property type="term" value="F:ABC-type transporter activity"/>
    <property type="evidence" value="ECO:0007669"/>
    <property type="project" value="InterPro"/>
</dbReference>
<evidence type="ECO:0000313" key="8">
    <source>
        <dbReference type="Proteomes" id="UP000184241"/>
    </source>
</evidence>
<dbReference type="RefSeq" id="WP_073015835.1">
    <property type="nucleotide sequence ID" value="NZ_FQXU01000003.1"/>
</dbReference>
<feature type="transmembrane region" description="Helical" evidence="5">
    <location>
        <begin position="228"/>
        <end position="250"/>
    </location>
</feature>
<comment type="subcellular location">
    <subcellularLocation>
        <location evidence="1">Membrane</location>
        <topology evidence="1">Multi-pass membrane protein</topology>
    </subcellularLocation>
</comment>
<keyword evidence="2 5" id="KW-0812">Transmembrane</keyword>
<reference evidence="7 8" key="1">
    <citation type="submission" date="2016-11" db="EMBL/GenBank/DDBJ databases">
        <authorList>
            <person name="Jaros S."/>
            <person name="Januszkiewicz K."/>
            <person name="Wedrychowicz H."/>
        </authorList>
    </citation>
    <scope>NUCLEOTIDE SEQUENCE [LARGE SCALE GENOMIC DNA]</scope>
    <source>
        <strain evidence="7 8">DSM 6191</strain>
    </source>
</reference>
<gene>
    <name evidence="7" type="ORF">SAMN02745941_00119</name>
</gene>
<dbReference type="AlphaFoldDB" id="A0A1M5T6J5"/>
<dbReference type="Proteomes" id="UP000184241">
    <property type="component" value="Unassembled WGS sequence"/>
</dbReference>
<evidence type="ECO:0000256" key="1">
    <source>
        <dbReference type="ARBA" id="ARBA00004141"/>
    </source>
</evidence>
<accession>A0A1M5T6J5</accession>
<evidence type="ECO:0000256" key="3">
    <source>
        <dbReference type="ARBA" id="ARBA00022989"/>
    </source>
</evidence>
<dbReference type="Pfam" id="PF01061">
    <property type="entry name" value="ABC2_membrane"/>
    <property type="match status" value="1"/>
</dbReference>